<feature type="domain" description="SWIM-type" evidence="6">
    <location>
        <begin position="656"/>
        <end position="688"/>
    </location>
</feature>
<feature type="compositionally biased region" description="Pro residues" evidence="5">
    <location>
        <begin position="735"/>
        <end position="746"/>
    </location>
</feature>
<evidence type="ECO:0000256" key="1">
    <source>
        <dbReference type="ARBA" id="ARBA00022723"/>
    </source>
</evidence>
<feature type="compositionally biased region" description="Pro residues" evidence="5">
    <location>
        <begin position="1514"/>
        <end position="1525"/>
    </location>
</feature>
<dbReference type="Gene3D" id="3.10.20.90">
    <property type="entry name" value="Phosphatidylinositol 3-kinase Catalytic Subunit, Chain A, domain 1"/>
    <property type="match status" value="2"/>
</dbReference>
<dbReference type="Pfam" id="PF03108">
    <property type="entry name" value="DBD_Tnp_Mut"/>
    <property type="match status" value="2"/>
</dbReference>
<evidence type="ECO:0000256" key="4">
    <source>
        <dbReference type="PROSITE-ProRule" id="PRU00325"/>
    </source>
</evidence>
<dbReference type="GO" id="GO:0003676">
    <property type="term" value="F:nucleic acid binding"/>
    <property type="evidence" value="ECO:0007669"/>
    <property type="project" value="InterPro"/>
</dbReference>
<dbReference type="EMBL" id="BKCJ010004411">
    <property type="protein sequence ID" value="GEU60885.1"/>
    <property type="molecule type" value="Genomic_DNA"/>
</dbReference>
<dbReference type="InterPro" id="IPR006564">
    <property type="entry name" value="Znf_PMZ"/>
</dbReference>
<feature type="domain" description="SWIM-type" evidence="6">
    <location>
        <begin position="1435"/>
        <end position="1467"/>
    </location>
</feature>
<proteinExistence type="predicted"/>
<dbReference type="InterPro" id="IPR001878">
    <property type="entry name" value="Znf_CCHC"/>
</dbReference>
<evidence type="ECO:0000256" key="3">
    <source>
        <dbReference type="ARBA" id="ARBA00022833"/>
    </source>
</evidence>
<dbReference type="InterPro" id="IPR007527">
    <property type="entry name" value="Znf_SWIM"/>
</dbReference>
<comment type="caution">
    <text evidence="7">The sequence shown here is derived from an EMBL/GenBank/DDBJ whole genome shotgun (WGS) entry which is preliminary data.</text>
</comment>
<dbReference type="SMART" id="SM00575">
    <property type="entry name" value="ZnF_PMZ"/>
    <property type="match status" value="2"/>
</dbReference>
<feature type="region of interest" description="Disordered" evidence="5">
    <location>
        <begin position="734"/>
        <end position="759"/>
    </location>
</feature>
<dbReference type="Pfam" id="PF00564">
    <property type="entry name" value="PB1"/>
    <property type="match status" value="2"/>
</dbReference>
<accession>A0A6L2LL23</accession>
<sequence>MAEKKVIAICQLGGIFKTLKDGSLSYDGGDAHAIDVDENSKYNDFQLEIAEMFNCIHSSISIKYFLPGNKKTLITISNDKDLQRMIKYHENSSSIDVYIMMEEAVAPDASNMPVSRSSRTTLSEAGILADATPCVLDDDMDEISPQVFLDSTFNVPDDLVNVGEHIVNIDEHMAIASSEIPLSMPLPFTGSSDEKQMKAAQQWQNNITGVGQRFNSVTDFRDALRKYSIAHQFAFKYKKNDSHRVTVKCKAEGCPWRIHASRLSTTQLICIKKMNPTHTCEGSTVTTGHQATRTWVAGIIKEKLKVSPNYKPKDIVTDIKEQYGVQLNYFQAWRGKEIAKEQLQGSYKEAYGQLPYFCTQIMETNPGSRATFTTKDDSSFQRLFVAFYASLYGFQQGCRPLLFLGSVPLKSKYEGTLLAATAPDGDDDVFPVAFAVVDTVSDDNWLWFLQELKAALITCNGLTFVADREKGLKESISDVFQDETVFHAYCIRCLSEQLIRDLKGQFSHEVKRLIVDDLYAAAYAARTENFQKCIDSIKSISIEAYNWVIESEPNHWANAYFPGKRYNHMTSNFGEMFYSWASEAHELPITQMVDTIRGKIMDLIYTRRTASNHWLTRLTRFREDVLEKESIKVCALQVFNTDPAGNKFEVRGESVEVVDISTYDCSCRVWQLTDLPCCHAIAVISCLGRDPYDFCARFFTADNYRLTYSESVNPIASEDHKPLMREFSKAIVTVTPPPTRRPPGRPPTKKAGMHESNRRQLQCSRCKGMGHNKSTCKEAMAEKKVIAICQLGGIFKTLKDGSLSYDGGDAHAIDVDENSKYNDFQLEIAEMFNCIHSSISIKYFLPGNKKTLITISNDKDLQRMIKYHENSSSIDVYIMMEEAVAPDASNMPVSRSSRTTLSEAGILADATPCVLDDDMDEISPQVFLDSTFNVPDDLVNVGEHIVNIDEHMAIASSEIPLSMPLPFTGSSDEKQMKAAQQWQNNITGVGQRFNSVTDFRDALRKYSIAHQFAFKYKKNDSHRVTVKCKAEGCPWRIHASRLSTTQLICIKKMNPTHTCEGSTVTTGHQATRTWVAGIIKEKLKVSPNYKPKDIVTDIKEQYGVQLNYFQAWRGKEIAKEQLQGSYKEAYGQLPYFCTQIMETNPGSRATFTTKDDSSFQRLFVAFYASLYGFQQGCRPLLFLGSVPLKSKYEGTLLAATAPDGDDDVFPVAFAVVDTVSDDNWLWFLQELKAALITCNGLTFVADREKGLKESISDVFQDETVFHAYCIRCLSEQLIRDLKGQFSHEVKRLIVDDLYAAAYAARTENFQKCIDSIKSISIEAYNWVIESEPNHWANAYFPGKRYNHMTSNFGEMFYSWASEAHELPITQMVDTIRGKIMDLIYTRRTASNHWLTRLTRFREDVLEKESIKVCALQVFNTDPAGNKFEVRGESVEVVDISTYDCSCRVWQLTDLPCCHAIAVISCLGRDPYDFCARFFTADNYRLTYSESVNPIASEDHKPLMREFSKAIVTVTPPPTRRPPGRPPTKKAGMHESNRRQLQCSRCKGMGHNKSTCKEVI</sequence>
<evidence type="ECO:0000259" key="6">
    <source>
        <dbReference type="PROSITE" id="PS50966"/>
    </source>
</evidence>
<dbReference type="InterPro" id="IPR000270">
    <property type="entry name" value="PB1_dom"/>
</dbReference>
<dbReference type="SUPFAM" id="SSF54277">
    <property type="entry name" value="CAD &amp; PB1 domains"/>
    <property type="match status" value="2"/>
</dbReference>
<evidence type="ECO:0000313" key="7">
    <source>
        <dbReference type="EMBL" id="GEU60885.1"/>
    </source>
</evidence>
<dbReference type="InterPro" id="IPR018289">
    <property type="entry name" value="MULE_transposase_dom"/>
</dbReference>
<organism evidence="7">
    <name type="scientific">Tanacetum cinerariifolium</name>
    <name type="common">Dalmatian daisy</name>
    <name type="synonym">Chrysanthemum cinerariifolium</name>
    <dbReference type="NCBI Taxonomy" id="118510"/>
    <lineage>
        <taxon>Eukaryota</taxon>
        <taxon>Viridiplantae</taxon>
        <taxon>Streptophyta</taxon>
        <taxon>Embryophyta</taxon>
        <taxon>Tracheophyta</taxon>
        <taxon>Spermatophyta</taxon>
        <taxon>Magnoliopsida</taxon>
        <taxon>eudicotyledons</taxon>
        <taxon>Gunneridae</taxon>
        <taxon>Pentapetalae</taxon>
        <taxon>asterids</taxon>
        <taxon>campanulids</taxon>
        <taxon>Asterales</taxon>
        <taxon>Asteraceae</taxon>
        <taxon>Asteroideae</taxon>
        <taxon>Anthemideae</taxon>
        <taxon>Anthemidinae</taxon>
        <taxon>Tanacetum</taxon>
    </lineage>
</organism>
<keyword evidence="1" id="KW-0479">Metal-binding</keyword>
<evidence type="ECO:0000256" key="5">
    <source>
        <dbReference type="SAM" id="MobiDB-lite"/>
    </source>
</evidence>
<dbReference type="SMART" id="SM00343">
    <property type="entry name" value="ZnF_C2HC"/>
    <property type="match status" value="2"/>
</dbReference>
<dbReference type="Pfam" id="PF10551">
    <property type="entry name" value="MULE"/>
    <property type="match status" value="2"/>
</dbReference>
<dbReference type="PROSITE" id="PS50966">
    <property type="entry name" value="ZF_SWIM"/>
    <property type="match status" value="2"/>
</dbReference>
<evidence type="ECO:0000256" key="2">
    <source>
        <dbReference type="ARBA" id="ARBA00022771"/>
    </source>
</evidence>
<gene>
    <name evidence="7" type="ORF">Tci_032863</name>
</gene>
<name>A0A6L2LL23_TANCI</name>
<keyword evidence="3" id="KW-0862">Zinc</keyword>
<dbReference type="PANTHER" id="PTHR31973:SF117">
    <property type="entry name" value="F10A16.15 PROTEIN"/>
    <property type="match status" value="1"/>
</dbReference>
<protein>
    <submittedName>
        <fullName evidence="7">Transposase, MuDR, zinc finger, SWIM-type, MULE transposase domain protein</fullName>
    </submittedName>
</protein>
<dbReference type="GO" id="GO:0008270">
    <property type="term" value="F:zinc ion binding"/>
    <property type="evidence" value="ECO:0007669"/>
    <property type="project" value="UniProtKB-KW"/>
</dbReference>
<dbReference type="SMART" id="SM00666">
    <property type="entry name" value="PB1"/>
    <property type="match status" value="2"/>
</dbReference>
<feature type="region of interest" description="Disordered" evidence="5">
    <location>
        <begin position="1514"/>
        <end position="1539"/>
    </location>
</feature>
<dbReference type="PANTHER" id="PTHR31973">
    <property type="entry name" value="POLYPROTEIN, PUTATIVE-RELATED"/>
    <property type="match status" value="1"/>
</dbReference>
<reference evidence="7" key="1">
    <citation type="journal article" date="2019" name="Sci. Rep.">
        <title>Draft genome of Tanacetum cinerariifolium, the natural source of mosquito coil.</title>
        <authorList>
            <person name="Yamashiro T."/>
            <person name="Shiraishi A."/>
            <person name="Satake H."/>
            <person name="Nakayama K."/>
        </authorList>
    </citation>
    <scope>NUCLEOTIDE SEQUENCE</scope>
</reference>
<dbReference type="Pfam" id="PF04434">
    <property type="entry name" value="SWIM"/>
    <property type="match status" value="2"/>
</dbReference>
<keyword evidence="2 4" id="KW-0863">Zinc-finger</keyword>
<dbReference type="InterPro" id="IPR004332">
    <property type="entry name" value="Transposase_MuDR"/>
</dbReference>